<dbReference type="GO" id="GO:0003887">
    <property type="term" value="F:DNA-directed DNA polymerase activity"/>
    <property type="evidence" value="ECO:0007669"/>
    <property type="project" value="InterPro"/>
</dbReference>
<dbReference type="SUPFAM" id="SSF46785">
    <property type="entry name" value="Winged helix' DNA-binding domain"/>
    <property type="match status" value="2"/>
</dbReference>
<dbReference type="OrthoDB" id="923329at2"/>
<keyword evidence="4" id="KW-1185">Reference proteome</keyword>
<proteinExistence type="inferred from homology"/>
<evidence type="ECO:0000256" key="1">
    <source>
        <dbReference type="ARBA" id="ARBA00038283"/>
    </source>
</evidence>
<sequence>MSDKYTEKNVPYKDNKYSKSNYLISAKYASSLLENKITAISLAKIQKKEYVEDKNGRIVCNMTANELRKLLNANAGSFYSQLEPVAINMTSRTIGFSDPNKNGGVFDYISVVDRARYENGVFSIFYNSDVKEYLSDFKANFTVLELPTMLKFKNVYSFRLYELLSSKSYYRKGIPKELKTQVFKIEFNLSELKLNMGVVNAELDSVRKELNNKQAPNFDRAVEKSPEKKFNTWYEFKRGVLDVAIKEINSKTDMKVTFSPLKGGRGAKVYGVEFIVDLTGRNVDIIANNLVQKNEMTEDDKVDFIIDVKMLLKGFSTKDVRVICKEAKYDFEKIEKAYNLLMKQNDVSNSTGWMLSCIKNGYDDNCKEKSSKINKNDFKNFHEREYDYNELEKELLKRKDDCSCDLTEFFNQ</sequence>
<evidence type="ECO:0000313" key="3">
    <source>
        <dbReference type="EMBL" id="EMZ21260.1"/>
    </source>
</evidence>
<dbReference type="Gene3D" id="1.10.10.10">
    <property type="entry name" value="Winged helix-like DNA-binding domain superfamily/Winged helix DNA-binding domain"/>
    <property type="match status" value="2"/>
</dbReference>
<evidence type="ECO:0000259" key="2">
    <source>
        <dbReference type="Pfam" id="PF01051"/>
    </source>
</evidence>
<name>N2A588_9FIRM</name>
<dbReference type="AlphaFoldDB" id="N2A588"/>
<accession>N2A588</accession>
<comment type="similarity">
    <text evidence="1">Belongs to the initiator RepB protein family.</text>
</comment>
<dbReference type="PATRIC" id="fig|1235802.3.peg.4895"/>
<dbReference type="GO" id="GO:0006270">
    <property type="term" value="P:DNA replication initiation"/>
    <property type="evidence" value="ECO:0007669"/>
    <property type="project" value="InterPro"/>
</dbReference>
<dbReference type="InterPro" id="IPR000525">
    <property type="entry name" value="Initiator_Rep_WH1"/>
</dbReference>
<organism evidence="3 4">
    <name type="scientific">Eubacterium plexicaudatum ASF492</name>
    <dbReference type="NCBI Taxonomy" id="1235802"/>
    <lineage>
        <taxon>Bacteria</taxon>
        <taxon>Bacillati</taxon>
        <taxon>Bacillota</taxon>
        <taxon>Clostridia</taxon>
        <taxon>Eubacteriales</taxon>
        <taxon>Eubacteriaceae</taxon>
        <taxon>Eubacterium</taxon>
    </lineage>
</organism>
<dbReference type="EMBL" id="AQFT01000135">
    <property type="protein sequence ID" value="EMZ21260.1"/>
    <property type="molecule type" value="Genomic_DNA"/>
</dbReference>
<dbReference type="InterPro" id="IPR036388">
    <property type="entry name" value="WH-like_DNA-bd_sf"/>
</dbReference>
<gene>
    <name evidence="3" type="ORF">C823_04624</name>
</gene>
<dbReference type="InterPro" id="IPR036390">
    <property type="entry name" value="WH_DNA-bd_sf"/>
</dbReference>
<feature type="domain" description="Initiator Rep protein WH1" evidence="2">
    <location>
        <begin position="18"/>
        <end position="165"/>
    </location>
</feature>
<dbReference type="STRING" id="1235802.C823_04624"/>
<dbReference type="eggNOG" id="COG5527">
    <property type="taxonomic scope" value="Bacteria"/>
</dbReference>
<comment type="caution">
    <text evidence="3">The sequence shown here is derived from an EMBL/GenBank/DDBJ whole genome shotgun (WGS) entry which is preliminary data.</text>
</comment>
<reference evidence="3 4" key="1">
    <citation type="journal article" date="2014" name="Genome Announc.">
        <title>Draft genome sequences of the altered schaedler flora, a defined bacterial community from gnotobiotic mice.</title>
        <authorList>
            <person name="Wannemuehler M.J."/>
            <person name="Overstreet A.M."/>
            <person name="Ward D.V."/>
            <person name="Phillips G.J."/>
        </authorList>
    </citation>
    <scope>NUCLEOTIDE SEQUENCE [LARGE SCALE GENOMIC DNA]</scope>
    <source>
        <strain evidence="3 4">ASF492</strain>
    </source>
</reference>
<dbReference type="Proteomes" id="UP000012589">
    <property type="component" value="Unassembled WGS sequence"/>
</dbReference>
<dbReference type="HOGENOM" id="CLU_055082_0_0_9"/>
<protein>
    <recommendedName>
        <fullName evidence="2">Initiator Rep protein WH1 domain-containing protein</fullName>
    </recommendedName>
</protein>
<dbReference type="Pfam" id="PF01051">
    <property type="entry name" value="Rep3_N"/>
    <property type="match status" value="1"/>
</dbReference>
<dbReference type="Pfam" id="PF21205">
    <property type="entry name" value="Rep3_C"/>
    <property type="match status" value="1"/>
</dbReference>
<evidence type="ECO:0000313" key="4">
    <source>
        <dbReference type="Proteomes" id="UP000012589"/>
    </source>
</evidence>